<evidence type="ECO:0000313" key="3">
    <source>
        <dbReference type="EMBL" id="SIQ86493.1"/>
    </source>
</evidence>
<feature type="chain" id="PRO_5013134100" evidence="2">
    <location>
        <begin position="23"/>
        <end position="223"/>
    </location>
</feature>
<evidence type="ECO:0000256" key="2">
    <source>
        <dbReference type="SAM" id="SignalP"/>
    </source>
</evidence>
<keyword evidence="2" id="KW-0732">Signal</keyword>
<feature type="signal peptide" evidence="2">
    <location>
        <begin position="1"/>
        <end position="22"/>
    </location>
</feature>
<feature type="coiled-coil region" evidence="1">
    <location>
        <begin position="31"/>
        <end position="62"/>
    </location>
</feature>
<accession>A0A1N6W8M5</accession>
<protein>
    <submittedName>
        <fullName evidence="3">Uncharacterized protein</fullName>
    </submittedName>
</protein>
<keyword evidence="1" id="KW-0175">Coiled coil</keyword>
<dbReference type="Proteomes" id="UP000241788">
    <property type="component" value="Unassembled WGS sequence"/>
</dbReference>
<dbReference type="STRING" id="1604334.SAMN05421546_1994"/>
<proteinExistence type="predicted"/>
<dbReference type="OrthoDB" id="6057407at2"/>
<dbReference type="AlphaFoldDB" id="A0A1N6W8M5"/>
<sequence>MKFTPILAIALVVGAPLSAAHAGDKQASGINNEIRQELTQARKEVRADLAKAKRELDTENLRIDNSLQFGDEKSRKAKHAKATLPAAEITPQGDFLIEGKQQRIDAGQRRQLLVYRGQVIDVAKIGIDIGQRSAEAALDAVDNGSWLGLIFGGLTGSLERRVERTVKQQIEPQVRSLCLQIPALRNSQQQLAASLPQFRPYATLEADDVADCEKDIRREFASR</sequence>
<dbReference type="EMBL" id="FTLW01000004">
    <property type="protein sequence ID" value="SIQ86493.1"/>
    <property type="molecule type" value="Genomic_DNA"/>
</dbReference>
<evidence type="ECO:0000256" key="1">
    <source>
        <dbReference type="SAM" id="Coils"/>
    </source>
</evidence>
<gene>
    <name evidence="3" type="ORF">SAMN05421546_1994</name>
</gene>
<dbReference type="RefSeq" id="WP_076587741.1">
    <property type="nucleotide sequence ID" value="NZ_FTLW01000004.1"/>
</dbReference>
<organism evidence="3 4">
    <name type="scientific">Solilutibacter tolerans</name>
    <dbReference type="NCBI Taxonomy" id="1604334"/>
    <lineage>
        <taxon>Bacteria</taxon>
        <taxon>Pseudomonadati</taxon>
        <taxon>Pseudomonadota</taxon>
        <taxon>Gammaproteobacteria</taxon>
        <taxon>Lysobacterales</taxon>
        <taxon>Lysobacteraceae</taxon>
        <taxon>Solilutibacter</taxon>
    </lineage>
</organism>
<keyword evidence="4" id="KW-1185">Reference proteome</keyword>
<name>A0A1N6W8M5_9GAMM</name>
<evidence type="ECO:0000313" key="4">
    <source>
        <dbReference type="Proteomes" id="UP000241788"/>
    </source>
</evidence>
<reference evidence="4" key="1">
    <citation type="submission" date="2017-01" db="EMBL/GenBank/DDBJ databases">
        <authorList>
            <person name="Varghese N."/>
            <person name="Submissions S."/>
        </authorList>
    </citation>
    <scope>NUCLEOTIDE SEQUENCE [LARGE SCALE GENOMIC DNA]</scope>
    <source>
        <strain evidence="4">UM1</strain>
    </source>
</reference>